<accession>A0A510XT95</accession>
<evidence type="ECO:0000259" key="3">
    <source>
        <dbReference type="Pfam" id="PF17289"/>
    </source>
</evidence>
<dbReference type="InterPro" id="IPR035421">
    <property type="entry name" value="Terminase_6C"/>
</dbReference>
<evidence type="ECO:0000256" key="2">
    <source>
        <dbReference type="SAM" id="MobiDB-lite"/>
    </source>
</evidence>
<dbReference type="Pfam" id="PF03237">
    <property type="entry name" value="Terminase_6N"/>
    <property type="match status" value="1"/>
</dbReference>
<protein>
    <recommendedName>
        <fullName evidence="3">Terminase large subunit gp17-like C-terminal domain-containing protein</fullName>
    </recommendedName>
</protein>
<organism evidence="4 5">
    <name type="scientific">Pseudoalteromonas espejiana</name>
    <dbReference type="NCBI Taxonomy" id="28107"/>
    <lineage>
        <taxon>Bacteria</taxon>
        <taxon>Pseudomonadati</taxon>
        <taxon>Pseudomonadota</taxon>
        <taxon>Gammaproteobacteria</taxon>
        <taxon>Alteromonadales</taxon>
        <taxon>Pseudoalteromonadaceae</taxon>
        <taxon>Pseudoalteromonas</taxon>
    </lineage>
</organism>
<proteinExistence type="predicted"/>
<name>A0A510XT95_9GAMM</name>
<dbReference type="Pfam" id="PF17289">
    <property type="entry name" value="Terminase_6C"/>
    <property type="match status" value="1"/>
</dbReference>
<dbReference type="EMBL" id="BJUM01000008">
    <property type="protein sequence ID" value="GEK54232.1"/>
    <property type="molecule type" value="Genomic_DNA"/>
</dbReference>
<keyword evidence="5" id="KW-1185">Reference proteome</keyword>
<reference evidence="4 5" key="1">
    <citation type="submission" date="2019-07" db="EMBL/GenBank/DDBJ databases">
        <title>Whole genome shotgun sequence of Pseudoalteromonas espejiana NBRC 102222.</title>
        <authorList>
            <person name="Hosoyama A."/>
            <person name="Uohara A."/>
            <person name="Ohji S."/>
            <person name="Ichikawa N."/>
        </authorList>
    </citation>
    <scope>NUCLEOTIDE SEQUENCE [LARGE SCALE GENOMIC DNA]</scope>
    <source>
        <strain evidence="4 5">NBRC 102222</strain>
    </source>
</reference>
<dbReference type="InterPro" id="IPR027417">
    <property type="entry name" value="P-loop_NTPase"/>
</dbReference>
<evidence type="ECO:0000313" key="4">
    <source>
        <dbReference type="EMBL" id="GEK54232.1"/>
    </source>
</evidence>
<gene>
    <name evidence="4" type="ORF">PES01_10770</name>
</gene>
<evidence type="ECO:0000313" key="5">
    <source>
        <dbReference type="Proteomes" id="UP000321419"/>
    </source>
</evidence>
<feature type="region of interest" description="Disordered" evidence="2">
    <location>
        <begin position="549"/>
        <end position="574"/>
    </location>
</feature>
<dbReference type="OrthoDB" id="9771580at2"/>
<dbReference type="AlphaFoldDB" id="A0A510XT95"/>
<dbReference type="NCBIfam" id="TIGR01630">
    <property type="entry name" value="psiM2_ORF9"/>
    <property type="match status" value="1"/>
</dbReference>
<feature type="domain" description="Terminase large subunit gp17-like C-terminal" evidence="3">
    <location>
        <begin position="384"/>
        <end position="532"/>
    </location>
</feature>
<dbReference type="InterPro" id="IPR006517">
    <property type="entry name" value="Phage_terminase_lsu-like_C"/>
</dbReference>
<sequence>MRTEHCHECLRTVPHFEMYDQKHCLSCAKQLGTFVRPSNKESVERIEHEFKRVREEELEAFNVELEARKELAERELVRRRLLPFIKRHNDAYMPGWVHADICMRLEKFAQDIENGLSPRLMITMPPRHGKSEIGSKTFPSWYLGRNPSHEVITCSYSGDLAEDFSRKCRDLLDTDKFKAAFKTRLSPDTKSVKKWMTTEGGGFTAAGVGGPITGRGAHLGIIDDPVKNREEAESEVTRQKVKDWYSSAFYTRLAPGGGVLIIQTRWHDDDLAGWLLNVFEEAKKEAEEKGEPIPEDVDQWDLVEYPAIATQDEKYRKKGEALHEDRYPLPALRRIKRAMIPRDWEALYQQRPVSEDGDFFTRDMFRYYKMGELPPLEDMRLYAAADLAISTKQTADYSVFVVVGIDRKQNIWIVDLIRGRWNSLGIIDRMFEIQTKYNPELFGIETGQIELTLEPFIQKAEQERGTSLRYEKLRTRGADKGTRARPIQGRMEQGKVIFPTIESTPWMSSLQNELLKFPLGANDDQVDALAWIGQMLMLFGIRNEKKAKPKKSFKDKLRKFGGGTRSRHKSGMAA</sequence>
<evidence type="ECO:0000256" key="1">
    <source>
        <dbReference type="ARBA" id="ARBA00022612"/>
    </source>
</evidence>
<dbReference type="Gene3D" id="3.30.420.240">
    <property type="match status" value="1"/>
</dbReference>
<keyword evidence="1" id="KW-1188">Viral release from host cell</keyword>
<comment type="caution">
    <text evidence="4">The sequence shown here is derived from an EMBL/GenBank/DDBJ whole genome shotgun (WGS) entry which is preliminary data.</text>
</comment>
<dbReference type="Proteomes" id="UP000321419">
    <property type="component" value="Unassembled WGS sequence"/>
</dbReference>
<dbReference type="Gene3D" id="3.40.50.300">
    <property type="entry name" value="P-loop containing nucleotide triphosphate hydrolases"/>
    <property type="match status" value="1"/>
</dbReference>